<proteinExistence type="predicted"/>
<organism evidence="1 2">
    <name type="scientific">Syphacia muris</name>
    <dbReference type="NCBI Taxonomy" id="451379"/>
    <lineage>
        <taxon>Eukaryota</taxon>
        <taxon>Metazoa</taxon>
        <taxon>Ecdysozoa</taxon>
        <taxon>Nematoda</taxon>
        <taxon>Chromadorea</taxon>
        <taxon>Rhabditida</taxon>
        <taxon>Spirurina</taxon>
        <taxon>Oxyuridomorpha</taxon>
        <taxon>Oxyuroidea</taxon>
        <taxon>Oxyuridae</taxon>
        <taxon>Syphacia</taxon>
    </lineage>
</organism>
<reference evidence="2" key="1">
    <citation type="submission" date="2017-02" db="UniProtKB">
        <authorList>
            <consortium name="WormBaseParasite"/>
        </authorList>
    </citation>
    <scope>IDENTIFICATION</scope>
</reference>
<evidence type="ECO:0000313" key="1">
    <source>
        <dbReference type="Proteomes" id="UP000046393"/>
    </source>
</evidence>
<sequence length="69" mass="7785">MTDRQRQREKELLSFEFWNAFFGIIATKNPKNLLILSQISASDSECIVAAADAVLGIGIKLKTVVRDRF</sequence>
<dbReference type="AlphaFoldDB" id="A0A0N5ABP8"/>
<keyword evidence="1" id="KW-1185">Reference proteome</keyword>
<accession>A0A0N5ABP8</accession>
<dbReference type="WBParaSite" id="SMUV_0000157401-mRNA-1">
    <property type="protein sequence ID" value="SMUV_0000157401-mRNA-1"/>
    <property type="gene ID" value="SMUV_0000157401"/>
</dbReference>
<protein>
    <submittedName>
        <fullName evidence="2">BSD domain-containing protein</fullName>
    </submittedName>
</protein>
<name>A0A0N5ABP8_9BILA</name>
<dbReference type="Proteomes" id="UP000046393">
    <property type="component" value="Unplaced"/>
</dbReference>
<evidence type="ECO:0000313" key="2">
    <source>
        <dbReference type="WBParaSite" id="SMUV_0000157401-mRNA-1"/>
    </source>
</evidence>